<keyword evidence="3" id="KW-1185">Reference proteome</keyword>
<dbReference type="RefSeq" id="WP_141466753.1">
    <property type="nucleotide sequence ID" value="NZ_RBZW01000077.1"/>
</dbReference>
<reference evidence="2 3" key="1">
    <citation type="submission" date="2018-10" db="EMBL/GenBank/DDBJ databases">
        <title>Natronolimnobius sp. XQ-INN 246 isolated from Inner Mongolia Autonomous Region of China.</title>
        <authorList>
            <person name="Xue Q."/>
        </authorList>
    </citation>
    <scope>NUCLEOTIDE SEQUENCE [LARGE SCALE GENOMIC DNA]</scope>
    <source>
        <strain evidence="2 3">XQ-INN 246</strain>
    </source>
</reference>
<gene>
    <name evidence="2" type="ORF">D8Y22_21985</name>
</gene>
<name>A0A4S3TGY8_9EURY</name>
<accession>A0A4S3TGY8</accession>
<proteinExistence type="predicted"/>
<evidence type="ECO:0000313" key="2">
    <source>
        <dbReference type="EMBL" id="THE62740.1"/>
    </source>
</evidence>
<dbReference type="Proteomes" id="UP000318864">
    <property type="component" value="Unassembled WGS sequence"/>
</dbReference>
<sequence>MTQNDTDDSTLPDSIDDLEAGAVDSPIDAALSTAPGDDIDDTLPLVGGAIVLLAAVRSLLRGQRRSIPLAIGGAWLFRYGLRNRRLSESTDETFDPIEETDENEPSSGSQIEFVDEDGADEISADPRDDGEDDVDLSDAAMADEASEATGPDPEQAQPTQTDATEPEATPEEDASDMKVEPDGDEQDGNRNESTLSSEESEE</sequence>
<feature type="compositionally biased region" description="Low complexity" evidence="1">
    <location>
        <begin position="192"/>
        <end position="202"/>
    </location>
</feature>
<evidence type="ECO:0000256" key="1">
    <source>
        <dbReference type="SAM" id="MobiDB-lite"/>
    </source>
</evidence>
<dbReference type="EMBL" id="RBZW01000077">
    <property type="protein sequence ID" value="THE62740.1"/>
    <property type="molecule type" value="Genomic_DNA"/>
</dbReference>
<feature type="compositionally biased region" description="Acidic residues" evidence="1">
    <location>
        <begin position="164"/>
        <end position="174"/>
    </location>
</feature>
<dbReference type="AlphaFoldDB" id="A0A4S3TGY8"/>
<feature type="compositionally biased region" description="Acidic residues" evidence="1">
    <location>
        <begin position="90"/>
        <end position="104"/>
    </location>
</feature>
<evidence type="ECO:0000313" key="3">
    <source>
        <dbReference type="Proteomes" id="UP000318864"/>
    </source>
</evidence>
<protein>
    <submittedName>
        <fullName evidence="2">Uncharacterized protein</fullName>
    </submittedName>
</protein>
<dbReference type="OrthoDB" id="177940at2157"/>
<comment type="caution">
    <text evidence="2">The sequence shown here is derived from an EMBL/GenBank/DDBJ whole genome shotgun (WGS) entry which is preliminary data.</text>
</comment>
<feature type="compositionally biased region" description="Acidic residues" evidence="1">
    <location>
        <begin position="113"/>
        <end position="136"/>
    </location>
</feature>
<organism evidence="2 3">
    <name type="scientific">Salinadaptatus halalkaliphilus</name>
    <dbReference type="NCBI Taxonomy" id="2419781"/>
    <lineage>
        <taxon>Archaea</taxon>
        <taxon>Methanobacteriati</taxon>
        <taxon>Methanobacteriota</taxon>
        <taxon>Stenosarchaea group</taxon>
        <taxon>Halobacteria</taxon>
        <taxon>Halobacteriales</taxon>
        <taxon>Natrialbaceae</taxon>
        <taxon>Salinadaptatus</taxon>
    </lineage>
</organism>
<feature type="region of interest" description="Disordered" evidence="1">
    <location>
        <begin position="90"/>
        <end position="202"/>
    </location>
</feature>